<evidence type="ECO:0000313" key="1">
    <source>
        <dbReference type="EMBL" id="PPJ31896.1"/>
    </source>
</evidence>
<accession>A0A2S6ACT5</accession>
<protein>
    <submittedName>
        <fullName evidence="1">Uncharacterized protein</fullName>
    </submittedName>
</protein>
<dbReference type="Pfam" id="PF19730">
    <property type="entry name" value="DUF6221"/>
    <property type="match status" value="1"/>
</dbReference>
<name>A0A2S6ACT5_9NOCA</name>
<organism evidence="1 2">
    <name type="scientific">Nocardia nova</name>
    <dbReference type="NCBI Taxonomy" id="37330"/>
    <lineage>
        <taxon>Bacteria</taxon>
        <taxon>Bacillati</taxon>
        <taxon>Actinomycetota</taxon>
        <taxon>Actinomycetes</taxon>
        <taxon>Mycobacteriales</taxon>
        <taxon>Nocardiaceae</taxon>
        <taxon>Nocardia</taxon>
    </lineage>
</organism>
<dbReference type="EMBL" id="PSZC01000039">
    <property type="protein sequence ID" value="PPJ31896.1"/>
    <property type="molecule type" value="Genomic_DNA"/>
</dbReference>
<dbReference type="Proteomes" id="UP000239874">
    <property type="component" value="Unassembled WGS sequence"/>
</dbReference>
<gene>
    <name evidence="1" type="ORF">C5E45_32925</name>
</gene>
<evidence type="ECO:0000313" key="2">
    <source>
        <dbReference type="Proteomes" id="UP000239874"/>
    </source>
</evidence>
<sequence length="126" mass="14267">MTIVEFIEARIVEREARAEEALELEKVWRAEGYETEYDWVRFTRRGAGGTASSMYLAGAPSPAEVKRQCERLRSIVEEHDIDDDPCDAHGPGYESITCNTVLMVASVWSGHPDYQREWDIGGESRA</sequence>
<proteinExistence type="predicted"/>
<comment type="caution">
    <text evidence="1">The sequence shown here is derived from an EMBL/GenBank/DDBJ whole genome shotgun (WGS) entry which is preliminary data.</text>
</comment>
<reference evidence="1 2" key="1">
    <citation type="submission" date="2018-02" db="EMBL/GenBank/DDBJ databases">
        <title>8 Nocardia nova and 1 Nocardia cyriacigeorgica strain used for evolution to TMP-SMX.</title>
        <authorList>
            <person name="Mehta H."/>
            <person name="Weng J."/>
            <person name="Shamoo Y."/>
        </authorList>
    </citation>
    <scope>NUCLEOTIDE SEQUENCE [LARGE SCALE GENOMIC DNA]</scope>
    <source>
        <strain evidence="1 2">MDA3139</strain>
    </source>
</reference>
<dbReference type="RefSeq" id="WP_104380700.1">
    <property type="nucleotide sequence ID" value="NZ_PSZC01000039.1"/>
</dbReference>
<dbReference type="InterPro" id="IPR046193">
    <property type="entry name" value="DUF6221"/>
</dbReference>
<dbReference type="AlphaFoldDB" id="A0A2S6ACT5"/>